<name>A0AAV0FGG6_9ASTE</name>
<accession>A0AAV0FGG6</accession>
<comment type="caution">
    <text evidence="1">The sequence shown here is derived from an EMBL/GenBank/DDBJ whole genome shotgun (WGS) entry which is preliminary data.</text>
</comment>
<dbReference type="EMBL" id="CAMAPF010000983">
    <property type="protein sequence ID" value="CAH9134671.1"/>
    <property type="molecule type" value="Genomic_DNA"/>
</dbReference>
<protein>
    <submittedName>
        <fullName evidence="1">Uncharacterized protein</fullName>
    </submittedName>
</protein>
<sequence length="118" mass="12860">MNLLVSFAPLIPAIIATPRMSPFPISLAETRSNTFLPKMTLQLATATLLLSSLLDTSTIRLASWGVTKYGFHFLVKFGNSIGNIMVTSIAKEPGWLRQLCSNPAKKHCETGVECFTSS</sequence>
<gene>
    <name evidence="1" type="ORF">CEPIT_LOCUS33912</name>
</gene>
<dbReference type="Proteomes" id="UP001152523">
    <property type="component" value="Unassembled WGS sequence"/>
</dbReference>
<keyword evidence="2" id="KW-1185">Reference proteome</keyword>
<reference evidence="1" key="1">
    <citation type="submission" date="2022-07" db="EMBL/GenBank/DDBJ databases">
        <authorList>
            <person name="Macas J."/>
            <person name="Novak P."/>
            <person name="Neumann P."/>
        </authorList>
    </citation>
    <scope>NUCLEOTIDE SEQUENCE</scope>
</reference>
<proteinExistence type="predicted"/>
<evidence type="ECO:0000313" key="2">
    <source>
        <dbReference type="Proteomes" id="UP001152523"/>
    </source>
</evidence>
<organism evidence="1 2">
    <name type="scientific">Cuscuta epithymum</name>
    <dbReference type="NCBI Taxonomy" id="186058"/>
    <lineage>
        <taxon>Eukaryota</taxon>
        <taxon>Viridiplantae</taxon>
        <taxon>Streptophyta</taxon>
        <taxon>Embryophyta</taxon>
        <taxon>Tracheophyta</taxon>
        <taxon>Spermatophyta</taxon>
        <taxon>Magnoliopsida</taxon>
        <taxon>eudicotyledons</taxon>
        <taxon>Gunneridae</taxon>
        <taxon>Pentapetalae</taxon>
        <taxon>asterids</taxon>
        <taxon>lamiids</taxon>
        <taxon>Solanales</taxon>
        <taxon>Convolvulaceae</taxon>
        <taxon>Cuscuteae</taxon>
        <taxon>Cuscuta</taxon>
        <taxon>Cuscuta subgen. Cuscuta</taxon>
    </lineage>
</organism>
<evidence type="ECO:0000313" key="1">
    <source>
        <dbReference type="EMBL" id="CAH9134671.1"/>
    </source>
</evidence>
<dbReference type="AlphaFoldDB" id="A0AAV0FGG6"/>